<organism evidence="2 3">
    <name type="scientific">Lysinimonas soli</name>
    <dbReference type="NCBI Taxonomy" id="1074233"/>
    <lineage>
        <taxon>Bacteria</taxon>
        <taxon>Bacillati</taxon>
        <taxon>Actinomycetota</taxon>
        <taxon>Actinomycetes</taxon>
        <taxon>Micrococcales</taxon>
        <taxon>Microbacteriaceae</taxon>
        <taxon>Lysinimonas</taxon>
    </lineage>
</organism>
<accession>A0ABW0NQE3</accession>
<dbReference type="PROSITE" id="PS50995">
    <property type="entry name" value="HTH_MARR_2"/>
    <property type="match status" value="1"/>
</dbReference>
<dbReference type="SUPFAM" id="SSF46785">
    <property type="entry name" value="Winged helix' DNA-binding domain"/>
    <property type="match status" value="1"/>
</dbReference>
<dbReference type="Proteomes" id="UP001596039">
    <property type="component" value="Unassembled WGS sequence"/>
</dbReference>
<keyword evidence="3" id="KW-1185">Reference proteome</keyword>
<dbReference type="Pfam" id="PF12802">
    <property type="entry name" value="MarR_2"/>
    <property type="match status" value="1"/>
</dbReference>
<name>A0ABW0NQE3_9MICO</name>
<feature type="domain" description="HTH marR-type" evidence="1">
    <location>
        <begin position="9"/>
        <end position="145"/>
    </location>
</feature>
<dbReference type="InterPro" id="IPR000835">
    <property type="entry name" value="HTH_MarR-typ"/>
</dbReference>
<evidence type="ECO:0000313" key="3">
    <source>
        <dbReference type="Proteomes" id="UP001596039"/>
    </source>
</evidence>
<dbReference type="InterPro" id="IPR036390">
    <property type="entry name" value="WH_DNA-bd_sf"/>
</dbReference>
<evidence type="ECO:0000259" key="1">
    <source>
        <dbReference type="PROSITE" id="PS50995"/>
    </source>
</evidence>
<reference evidence="3" key="1">
    <citation type="journal article" date="2019" name="Int. J. Syst. Evol. Microbiol.">
        <title>The Global Catalogue of Microorganisms (GCM) 10K type strain sequencing project: providing services to taxonomists for standard genome sequencing and annotation.</title>
        <authorList>
            <consortium name="The Broad Institute Genomics Platform"/>
            <consortium name="The Broad Institute Genome Sequencing Center for Infectious Disease"/>
            <person name="Wu L."/>
            <person name="Ma J."/>
        </authorList>
    </citation>
    <scope>NUCLEOTIDE SEQUENCE [LARGE SCALE GENOMIC DNA]</scope>
    <source>
        <strain evidence="3">CGMCC 4.6997</strain>
    </source>
</reference>
<dbReference type="EMBL" id="JBHSMG010000002">
    <property type="protein sequence ID" value="MFC5502173.1"/>
    <property type="molecule type" value="Genomic_DNA"/>
</dbReference>
<dbReference type="PANTHER" id="PTHR33164">
    <property type="entry name" value="TRANSCRIPTIONAL REGULATOR, MARR FAMILY"/>
    <property type="match status" value="1"/>
</dbReference>
<gene>
    <name evidence="2" type="ORF">ACFPJ4_07970</name>
</gene>
<sequence length="151" mass="16480">MAEHLSDAGNRAWRALASVTHLLGAELERQTQRDAGMPHVYYVLLAALYEAPGRRLRAGALAEAARISPSRLSHAVRSMEESGWVTRERAAGDGRGQQIVLSEAGVTAVRRLAPLQQANVRVPLLGDLDDERLTRLAELLEPLAARLESAR</sequence>
<dbReference type="SMART" id="SM00347">
    <property type="entry name" value="HTH_MARR"/>
    <property type="match status" value="1"/>
</dbReference>
<comment type="caution">
    <text evidence="2">The sequence shown here is derived from an EMBL/GenBank/DDBJ whole genome shotgun (WGS) entry which is preliminary data.</text>
</comment>
<dbReference type="Gene3D" id="1.10.10.10">
    <property type="entry name" value="Winged helix-like DNA-binding domain superfamily/Winged helix DNA-binding domain"/>
    <property type="match status" value="1"/>
</dbReference>
<dbReference type="PANTHER" id="PTHR33164:SF99">
    <property type="entry name" value="MARR FAMILY REGULATORY PROTEIN"/>
    <property type="match status" value="1"/>
</dbReference>
<evidence type="ECO:0000313" key="2">
    <source>
        <dbReference type="EMBL" id="MFC5502173.1"/>
    </source>
</evidence>
<protein>
    <submittedName>
        <fullName evidence="2">MarR family winged helix-turn-helix transcriptional regulator</fullName>
    </submittedName>
</protein>
<dbReference type="RefSeq" id="WP_386739874.1">
    <property type="nucleotide sequence ID" value="NZ_JBHSMG010000002.1"/>
</dbReference>
<dbReference type="InterPro" id="IPR036388">
    <property type="entry name" value="WH-like_DNA-bd_sf"/>
</dbReference>
<dbReference type="InterPro" id="IPR039422">
    <property type="entry name" value="MarR/SlyA-like"/>
</dbReference>
<proteinExistence type="predicted"/>